<evidence type="ECO:0000256" key="4">
    <source>
        <dbReference type="ARBA" id="ARBA00022475"/>
    </source>
</evidence>
<gene>
    <name evidence="14" type="ORF">HMPREF0634_0120</name>
</gene>
<dbReference type="GO" id="GO:0005886">
    <property type="term" value="C:plasma membrane"/>
    <property type="evidence" value="ECO:0007669"/>
    <property type="project" value="UniProtKB-SubCell"/>
</dbReference>
<dbReference type="AlphaFoldDB" id="E0E475"/>
<dbReference type="PANTHER" id="PTHR35864:SF1">
    <property type="entry name" value="ZINC METALLOPROTEASE YWHC-RELATED"/>
    <property type="match status" value="1"/>
</dbReference>
<evidence type="ECO:0000256" key="5">
    <source>
        <dbReference type="ARBA" id="ARBA00022670"/>
    </source>
</evidence>
<evidence type="ECO:0000256" key="8">
    <source>
        <dbReference type="ARBA" id="ARBA00022801"/>
    </source>
</evidence>
<dbReference type="InterPro" id="IPR052348">
    <property type="entry name" value="Metallopeptidase_M50B"/>
</dbReference>
<dbReference type="RefSeq" id="WP_007790293.1">
    <property type="nucleotide sequence ID" value="NZ_ADGQ01000062.1"/>
</dbReference>
<dbReference type="CDD" id="cd06158">
    <property type="entry name" value="S2P-M50_like_1"/>
    <property type="match status" value="1"/>
</dbReference>
<evidence type="ECO:0000256" key="2">
    <source>
        <dbReference type="ARBA" id="ARBA00004651"/>
    </source>
</evidence>
<feature type="transmembrane region" description="Helical" evidence="13">
    <location>
        <begin position="135"/>
        <end position="159"/>
    </location>
</feature>
<dbReference type="EC" id="3.4.24.-" evidence="14"/>
<feature type="transmembrane region" description="Helical" evidence="13">
    <location>
        <begin position="179"/>
        <end position="206"/>
    </location>
</feature>
<dbReference type="eggNOG" id="COG1994">
    <property type="taxonomic scope" value="Bacteria"/>
</dbReference>
<evidence type="ECO:0000256" key="7">
    <source>
        <dbReference type="ARBA" id="ARBA00022723"/>
    </source>
</evidence>
<dbReference type="Proteomes" id="UP000003244">
    <property type="component" value="Unassembled WGS sequence"/>
</dbReference>
<evidence type="ECO:0000313" key="15">
    <source>
        <dbReference type="Proteomes" id="UP000003244"/>
    </source>
</evidence>
<keyword evidence="9" id="KW-0862">Zinc</keyword>
<proteinExistence type="inferred from homology"/>
<dbReference type="OrthoDB" id="9800627at2"/>
<keyword evidence="11" id="KW-0482">Metalloprotease</keyword>
<sequence length="210" mass="23975">MSLSFLNSVPEFFASILGILFAISIHEFGHAFVAYLNGDDTAKRAGRMNINPTSHIDPFGMLMMFLVHFGWAKPVPVNPYNYKNEKLGNITVSLAGIGFNLISAFIFVMIYKFSNEWNLLGFVNQETMLMVTRSLVMYNVGFAAFNILPIPPLDGWSLISTFLPRRIVYRAYEYSRYTFIIFVVLIMTNILGFILNPIYTVFFNLVTIFI</sequence>
<keyword evidence="8 14" id="KW-0378">Hydrolase</keyword>
<keyword evidence="4" id="KW-1003">Cell membrane</keyword>
<evidence type="ECO:0000256" key="9">
    <source>
        <dbReference type="ARBA" id="ARBA00022833"/>
    </source>
</evidence>
<keyword evidence="6 13" id="KW-0812">Transmembrane</keyword>
<dbReference type="InterPro" id="IPR044537">
    <property type="entry name" value="Rip2-like"/>
</dbReference>
<comment type="caution">
    <text evidence="14">The sequence shown here is derived from an EMBL/GenBank/DDBJ whole genome shotgun (WGS) entry which is preliminary data.</text>
</comment>
<dbReference type="GO" id="GO:0046872">
    <property type="term" value="F:metal ion binding"/>
    <property type="evidence" value="ECO:0007669"/>
    <property type="project" value="UniProtKB-KW"/>
</dbReference>
<comment type="similarity">
    <text evidence="3">Belongs to the peptidase M50B family.</text>
</comment>
<feature type="transmembrane region" description="Helical" evidence="13">
    <location>
        <begin position="12"/>
        <end position="36"/>
    </location>
</feature>
<dbReference type="GO" id="GO:0008237">
    <property type="term" value="F:metallopeptidase activity"/>
    <property type="evidence" value="ECO:0007669"/>
    <property type="project" value="UniProtKB-KW"/>
</dbReference>
<dbReference type="EMBL" id="ADGQ01000062">
    <property type="protein sequence ID" value="EFM64300.1"/>
    <property type="molecule type" value="Genomic_DNA"/>
</dbReference>
<dbReference type="STRING" id="596315.HMPREF0634_0120"/>
<dbReference type="GO" id="GO:0006508">
    <property type="term" value="P:proteolysis"/>
    <property type="evidence" value="ECO:0007669"/>
    <property type="project" value="UniProtKB-KW"/>
</dbReference>
<keyword evidence="12 13" id="KW-0472">Membrane</keyword>
<evidence type="ECO:0000256" key="10">
    <source>
        <dbReference type="ARBA" id="ARBA00022989"/>
    </source>
</evidence>
<comment type="cofactor">
    <cofactor evidence="1">
        <name>Zn(2+)</name>
        <dbReference type="ChEBI" id="CHEBI:29105"/>
    </cofactor>
</comment>
<dbReference type="GeneID" id="84801077"/>
<keyword evidence="15" id="KW-1185">Reference proteome</keyword>
<evidence type="ECO:0000256" key="13">
    <source>
        <dbReference type="SAM" id="Phobius"/>
    </source>
</evidence>
<dbReference type="PANTHER" id="PTHR35864">
    <property type="entry name" value="ZINC METALLOPROTEASE MJ0611-RELATED"/>
    <property type="match status" value="1"/>
</dbReference>
<keyword evidence="7" id="KW-0479">Metal-binding</keyword>
<comment type="subcellular location">
    <subcellularLocation>
        <location evidence="2">Cell membrane</location>
        <topology evidence="2">Multi-pass membrane protein</topology>
    </subcellularLocation>
</comment>
<evidence type="ECO:0000256" key="3">
    <source>
        <dbReference type="ARBA" id="ARBA00007931"/>
    </source>
</evidence>
<evidence type="ECO:0000256" key="11">
    <source>
        <dbReference type="ARBA" id="ARBA00023049"/>
    </source>
</evidence>
<evidence type="ECO:0000256" key="12">
    <source>
        <dbReference type="ARBA" id="ARBA00023136"/>
    </source>
</evidence>
<name>E0E475_9FIRM</name>
<evidence type="ECO:0000313" key="14">
    <source>
        <dbReference type="EMBL" id="EFM64300.1"/>
    </source>
</evidence>
<feature type="transmembrane region" description="Helical" evidence="13">
    <location>
        <begin position="56"/>
        <end position="72"/>
    </location>
</feature>
<reference evidence="14 15" key="1">
    <citation type="submission" date="2010-08" db="EMBL/GenBank/DDBJ databases">
        <authorList>
            <person name="Harkins D.M."/>
            <person name="Madupu R."/>
            <person name="Durkin A.S."/>
            <person name="Torralba M."/>
            <person name="Methe B."/>
            <person name="Sutton G.G."/>
            <person name="Nelson K.E."/>
        </authorList>
    </citation>
    <scope>NUCLEOTIDE SEQUENCE [LARGE SCALE GENOMIC DNA]</scope>
    <source>
        <strain evidence="14 15">DSM 17678</strain>
    </source>
</reference>
<evidence type="ECO:0000256" key="6">
    <source>
        <dbReference type="ARBA" id="ARBA00022692"/>
    </source>
</evidence>
<keyword evidence="10 13" id="KW-1133">Transmembrane helix</keyword>
<keyword evidence="5" id="KW-0645">Protease</keyword>
<evidence type="ECO:0000256" key="1">
    <source>
        <dbReference type="ARBA" id="ARBA00001947"/>
    </source>
</evidence>
<feature type="transmembrane region" description="Helical" evidence="13">
    <location>
        <begin position="92"/>
        <end position="114"/>
    </location>
</feature>
<accession>E0E475</accession>
<organism evidence="14 15">
    <name type="scientific">Peptostreptococcus stomatis DSM 17678</name>
    <dbReference type="NCBI Taxonomy" id="596315"/>
    <lineage>
        <taxon>Bacteria</taxon>
        <taxon>Bacillati</taxon>
        <taxon>Bacillota</taxon>
        <taxon>Clostridia</taxon>
        <taxon>Peptostreptococcales</taxon>
        <taxon>Peptostreptococcaceae</taxon>
        <taxon>Peptostreptococcus</taxon>
    </lineage>
</organism>
<protein>
    <submittedName>
        <fullName evidence="14">Peptidase, M50 family</fullName>
        <ecNumber evidence="14">3.4.24.-</ecNumber>
    </submittedName>
</protein>